<organism evidence="5">
    <name type="scientific">Soboliphyme baturini</name>
    <dbReference type="NCBI Taxonomy" id="241478"/>
    <lineage>
        <taxon>Eukaryota</taxon>
        <taxon>Metazoa</taxon>
        <taxon>Ecdysozoa</taxon>
        <taxon>Nematoda</taxon>
        <taxon>Enoplea</taxon>
        <taxon>Dorylaimia</taxon>
        <taxon>Dioctophymatida</taxon>
        <taxon>Dioctophymatoidea</taxon>
        <taxon>Soboliphymatidae</taxon>
        <taxon>Soboliphyme</taxon>
    </lineage>
</organism>
<reference evidence="5" key="1">
    <citation type="submission" date="2016-06" db="UniProtKB">
        <authorList>
            <consortium name="WormBaseParasite"/>
        </authorList>
    </citation>
    <scope>IDENTIFICATION</scope>
</reference>
<dbReference type="Pfam" id="PF07933">
    <property type="entry name" value="DUF1681"/>
    <property type="match status" value="1"/>
</dbReference>
<dbReference type="CDD" id="cd23799">
    <property type="entry name" value="UBCc_UBE2J"/>
    <property type="match status" value="1"/>
</dbReference>
<dbReference type="Gene3D" id="3.10.110.10">
    <property type="entry name" value="Ubiquitin Conjugating Enzyme"/>
    <property type="match status" value="1"/>
</dbReference>
<evidence type="ECO:0000313" key="5">
    <source>
        <dbReference type="WBParaSite" id="SBAD_0000249401-mRNA-1"/>
    </source>
</evidence>
<dbReference type="PROSITE" id="PS50127">
    <property type="entry name" value="UBC_2"/>
    <property type="match status" value="1"/>
</dbReference>
<name>A0A183IFI7_9BILA</name>
<feature type="region of interest" description="Disordered" evidence="2">
    <location>
        <begin position="147"/>
        <end position="193"/>
    </location>
</feature>
<keyword evidence="3" id="KW-0812">Transmembrane</keyword>
<dbReference type="InterPro" id="IPR012466">
    <property type="entry name" value="NECAP_PHear"/>
</dbReference>
<dbReference type="GO" id="GO:0006897">
    <property type="term" value="P:endocytosis"/>
    <property type="evidence" value="ECO:0007669"/>
    <property type="project" value="InterPro"/>
</dbReference>
<sequence>LFVYVLRAAEWKLDNPDWVGRLRLVLGRRLELRLEDKTTGQLFAKCPVEKYPGPAIEAVLDSSRYFVIRLQDDSGDYFKLLMFTGRNAFVGIGFADRSDSFDLNVALQDHFKSLAKDEQLSREMALDETKPKLDLSFKDGQTITLNIGNKSTVSRPRPRRSGANTEIPLLPPPPGVSPKLLTRSQQTPNREFTSSGLFDEHSAFLSSTSSTVANVSDRGSSSNIEVLKSTFGSSSVPASSNGSSANLVCSNILEWHYVIEGPPNTPYDGGFYYGKLVFPSEYPFKPPSIYILTPNGRFHTNTRLCLSISDFHPDTWNPGWSVGTILTGLLSFMVCTLLLYIQ</sequence>
<evidence type="ECO:0000259" key="4">
    <source>
        <dbReference type="PROSITE" id="PS50127"/>
    </source>
</evidence>
<dbReference type="PANTHER" id="PTHR12847:SF9">
    <property type="entry name" value="NECAP-LIKE PROTEIN CG9132"/>
    <property type="match status" value="1"/>
</dbReference>
<dbReference type="SUPFAM" id="SSF54495">
    <property type="entry name" value="UBC-like"/>
    <property type="match status" value="1"/>
</dbReference>
<dbReference type="SUPFAM" id="SSF50729">
    <property type="entry name" value="PH domain-like"/>
    <property type="match status" value="1"/>
</dbReference>
<dbReference type="InterPro" id="IPR016135">
    <property type="entry name" value="UBQ-conjugating_enzyme/RWD"/>
</dbReference>
<accession>A0A183IFI7</accession>
<dbReference type="InterPro" id="IPR011993">
    <property type="entry name" value="PH-like_dom_sf"/>
</dbReference>
<dbReference type="GO" id="GO:0030125">
    <property type="term" value="C:clathrin vesicle coat"/>
    <property type="evidence" value="ECO:0007669"/>
    <property type="project" value="TreeGrafter"/>
</dbReference>
<feature type="transmembrane region" description="Helical" evidence="3">
    <location>
        <begin position="320"/>
        <end position="341"/>
    </location>
</feature>
<feature type="domain" description="UBC core" evidence="4">
    <location>
        <begin position="221"/>
        <end position="342"/>
    </location>
</feature>
<keyword evidence="3" id="KW-0472">Membrane</keyword>
<dbReference type="WBParaSite" id="SBAD_0000249401-mRNA-1">
    <property type="protein sequence ID" value="SBAD_0000249401-mRNA-1"/>
    <property type="gene ID" value="SBAD_0000249401"/>
</dbReference>
<evidence type="ECO:0000256" key="3">
    <source>
        <dbReference type="SAM" id="Phobius"/>
    </source>
</evidence>
<dbReference type="Pfam" id="PF00179">
    <property type="entry name" value="UQ_con"/>
    <property type="match status" value="1"/>
</dbReference>
<dbReference type="PANTHER" id="PTHR12847">
    <property type="entry name" value="ATP-BINDING CASSETTE ABC TRANSPORTER-RELATED"/>
    <property type="match status" value="1"/>
</dbReference>
<dbReference type="InterPro" id="IPR000608">
    <property type="entry name" value="UBC"/>
</dbReference>
<proteinExistence type="inferred from homology"/>
<keyword evidence="3" id="KW-1133">Transmembrane helix</keyword>
<dbReference type="Gene3D" id="2.30.29.30">
    <property type="entry name" value="Pleckstrin-homology domain (PH domain)/Phosphotyrosine-binding domain (PTB)"/>
    <property type="match status" value="1"/>
</dbReference>
<comment type="similarity">
    <text evidence="1">Belongs to the NECAP family.</text>
</comment>
<feature type="compositionally biased region" description="Polar residues" evidence="2">
    <location>
        <begin position="182"/>
        <end position="193"/>
    </location>
</feature>
<dbReference type="SMART" id="SM00212">
    <property type="entry name" value="UBCc"/>
    <property type="match status" value="1"/>
</dbReference>
<evidence type="ECO:0000256" key="2">
    <source>
        <dbReference type="SAM" id="MobiDB-lite"/>
    </source>
</evidence>
<evidence type="ECO:0000256" key="1">
    <source>
        <dbReference type="ARBA" id="ARBA00007736"/>
    </source>
</evidence>
<protein>
    <submittedName>
        <fullName evidence="5">UBIQUITIN_CONJUGAT_2 domain-containing protein</fullName>
    </submittedName>
</protein>
<dbReference type="AlphaFoldDB" id="A0A183IFI7"/>